<evidence type="ECO:0008006" key="3">
    <source>
        <dbReference type="Google" id="ProtNLM"/>
    </source>
</evidence>
<dbReference type="InterPro" id="IPR011990">
    <property type="entry name" value="TPR-like_helical_dom_sf"/>
</dbReference>
<accession>A0A242A6N8</accession>
<reference evidence="1 2" key="1">
    <citation type="submission" date="2017-05" db="EMBL/GenBank/DDBJ databases">
        <title>The Genome Sequence of Enterococcus sp. 8G7_MSG3316.</title>
        <authorList>
            <consortium name="The Broad Institute Genomics Platform"/>
            <consortium name="The Broad Institute Genomic Center for Infectious Diseases"/>
            <person name="Earl A."/>
            <person name="Manson A."/>
            <person name="Schwartman J."/>
            <person name="Gilmore M."/>
            <person name="Abouelleil A."/>
            <person name="Cao P."/>
            <person name="Chapman S."/>
            <person name="Cusick C."/>
            <person name="Shea T."/>
            <person name="Young S."/>
            <person name="Neafsey D."/>
            <person name="Nusbaum C."/>
            <person name="Birren B."/>
        </authorList>
    </citation>
    <scope>NUCLEOTIDE SEQUENCE [LARGE SCALE GENOMIC DNA]</scope>
    <source>
        <strain evidence="1 2">8G7_MSG3316</strain>
    </source>
</reference>
<evidence type="ECO:0000313" key="2">
    <source>
        <dbReference type="Proteomes" id="UP000195043"/>
    </source>
</evidence>
<organism evidence="1 2">
    <name type="scientific">Candidatus Enterococcus testudinis</name>
    <dbReference type="NCBI Taxonomy" id="1834191"/>
    <lineage>
        <taxon>Bacteria</taxon>
        <taxon>Bacillati</taxon>
        <taxon>Bacillota</taxon>
        <taxon>Bacilli</taxon>
        <taxon>Lactobacillales</taxon>
        <taxon>Enterococcaceae</taxon>
        <taxon>Enterococcus</taxon>
    </lineage>
</organism>
<dbReference type="SUPFAM" id="SSF48452">
    <property type="entry name" value="TPR-like"/>
    <property type="match status" value="1"/>
</dbReference>
<protein>
    <recommendedName>
        <fullName evidence="3">Bacterial transcriptional activator domain-containing protein</fullName>
    </recommendedName>
</protein>
<gene>
    <name evidence="1" type="ORF">A5886_001637</name>
</gene>
<dbReference type="Proteomes" id="UP000195043">
    <property type="component" value="Unassembled WGS sequence"/>
</dbReference>
<dbReference type="OrthoDB" id="2190273at2"/>
<name>A0A242A6N8_9ENTE</name>
<sequence length="147" mass="17379">MQKIKPDLKHPNDVPVIFLTDPTGKVVRKISINEWRSLKADPHAIEELDIKLYREAISFYLQEDYPKAKDLLHFLINKTDYTHYEYVERLATIYRLENEYAKEKALLLKAFQSIKQVESSEGILRRIEKRLAKIDSFPFPADTQFTH</sequence>
<dbReference type="EMBL" id="NGKU01000001">
    <property type="protein sequence ID" value="OTN76560.1"/>
    <property type="molecule type" value="Genomic_DNA"/>
</dbReference>
<keyword evidence="2" id="KW-1185">Reference proteome</keyword>
<dbReference type="STRING" id="1834191.A5886_001637"/>
<evidence type="ECO:0000313" key="1">
    <source>
        <dbReference type="EMBL" id="OTN76560.1"/>
    </source>
</evidence>
<proteinExistence type="predicted"/>
<comment type="caution">
    <text evidence="1">The sequence shown here is derived from an EMBL/GenBank/DDBJ whole genome shotgun (WGS) entry which is preliminary data.</text>
</comment>
<dbReference type="RefSeq" id="WP_086274501.1">
    <property type="nucleotide sequence ID" value="NZ_NGKU01000001.1"/>
</dbReference>
<dbReference type="AlphaFoldDB" id="A0A242A6N8"/>